<dbReference type="Gene3D" id="1.20.990.10">
    <property type="entry name" value="NADPH-cytochrome p450 Reductase, Chain A, domain 3"/>
    <property type="match status" value="2"/>
</dbReference>
<feature type="region of interest" description="Disordered" evidence="8">
    <location>
        <begin position="1181"/>
        <end position="1222"/>
    </location>
</feature>
<accession>A0AAW1T5L7</accession>
<dbReference type="GO" id="GO:0005829">
    <property type="term" value="C:cytosol"/>
    <property type="evidence" value="ECO:0007669"/>
    <property type="project" value="TreeGrafter"/>
</dbReference>
<dbReference type="GO" id="GO:0010181">
    <property type="term" value="F:FMN binding"/>
    <property type="evidence" value="ECO:0007669"/>
    <property type="project" value="TreeGrafter"/>
</dbReference>
<feature type="region of interest" description="Disordered" evidence="8">
    <location>
        <begin position="1342"/>
        <end position="1401"/>
    </location>
</feature>
<feature type="compositionally biased region" description="Polar residues" evidence="8">
    <location>
        <begin position="619"/>
        <end position="629"/>
    </location>
</feature>
<feature type="region of interest" description="Disordered" evidence="8">
    <location>
        <begin position="832"/>
        <end position="941"/>
    </location>
</feature>
<protein>
    <recommendedName>
        <fullName evidence="9">FAD-binding FR-type domain-containing protein</fullName>
    </recommendedName>
</protein>
<feature type="region of interest" description="Disordered" evidence="8">
    <location>
        <begin position="1449"/>
        <end position="1472"/>
    </location>
</feature>
<dbReference type="Pfam" id="PF00175">
    <property type="entry name" value="NAD_binding_1"/>
    <property type="match status" value="1"/>
</dbReference>
<feature type="region of interest" description="Disordered" evidence="8">
    <location>
        <begin position="581"/>
        <end position="637"/>
    </location>
</feature>
<sequence length="1651" mass="173436">MALTYQKALIWVLVAYLCLLVAPVLLVAAVPILLGLPFAAPAAILAGGGWLSRRAWALLVRQLIPLQEGLSTSATGETARIGDGVDFQALPRGAWQGRQTALLTEDEEEAYLPSTISGDSPDTMTAGSAAFPPPPEPFSQLDWAMYDVLMVEQDALFGEHPPIGGFQGHVLSRWRSIAAQLALEQTHDGAVPLWDIPSNWIPEMCAHALRASQIQVQIEEDQAEGNAEAADANFRRLLEEHQAWTASHPSSPVSNAYSQHRPSARFPEIVPAADDWQRPALESAHQYGYSYGGDTVEGMAALPAGLPYPQNAYPLYSGPPRDPWLYPHEGPAQPSAGMSGGPYPGNAGGPYGGSTYTTTLGPLGWDQAAADNYAAPADGSEQLHMGNQPQWHNPAYATDATELPISLSGSNEDARSLYGSGPDESQPERSRSGASSVGPMSPGQPRRPSSFEPLTPASLRRGLSIRTQAVHSPQAQDQAAFRTPEAAWGGVVPADEAGLASPDPGHAALLPPLFDDATIDQLNIARFGTPNPTFAQRTYGRDDAVEPTPAAPQYQHATMLNEHPLSAFNADLDGADMHGLMSDEGLGNGAPPEPSNAAQGDWDWPLNPSDYLSRAPSIANRSAPTSDYAGTSPRPTSPLLIRASSEAGALAVRAGPLGDAGSDDQPIVGPLGSLSPPDMPPAITPWGQAVPGTIPSPDFPVPVLREGFWQPTAPEAAAYWEDGEYGNEFQPDADQEAHTYGDAYAEGAHPAHQDVPALRLPDFENFGYQAGEGLSNHAVHHQPFPSAQHAGASGAVAGSADGHGPLANRFPSWDPSPQDRNQAEALGIQHGRESRLPSNREAPAESTPSAALNGHEGLQTTSAQESAVEAPGSIDAPSDGRLAGKATAAQQERLPDPQKRTEEASSPSNAAPIDACAGDKAESPGTVATRGQVADSPGSRAIPAREQFAQLLEETGGSPLGSPRSSAAILARLRAGRVAKGAGSLKTSTAHPEEAASGTVSEHPPRVTSQTLHSSLQPFWATLVAAKRLTAVWSERTVLEVQLDVGGAGMELSPGDSIGICPRNPRGLVDDLLEQLRLDPLQVLTTVEPLSAQRASSGPSPIRMTTMNGDHPASTSHSSSCNPSGSQRHPPTEPTPNGFAPANGLPSGHSQPIGVEPRIAGTEQTGRKAARSAGSLALPDAAAEPTAAGVSGAVGQRVPQGGPFTDENVSRRRPGAQGQPKLLPHLGWPCTLRHALTHGCDLTGIPSKALLRLLAQHCTEPSERDHLLLLTSRDGRDAYKAEIREAQASLLDILQAHPSCQPPLDALLEALQPLASRLYSLANCPLTSGLHAAPPASAMPLSPPISSLAGEPTLSGPAAGPSTGTSRSTTHSPWPTASSAASQNGAASSSQTAPRPQEPPQQQIAHLVFSVVQQTTSRAARKGITTGWLEQLCAPLLARDEQHAGHGIGPMSSRADGGCDATTHEEGTSSRGGATVRLPIFCRSGGPFQPPRTVECPLLMIGPGTGVAPFLGFLQQRQASLRQPGAGSAGPAWLFFGCRQPEEDFLFRFELEAYRAAGTLDHLEVAFSRPQESQGQYVQDRMRDVAAPLLPLIMHPDAHIFVCGDGAQMSKDVDACLRSILVEQGGLAAADAGSHLSSMSRARRYVRDIWS</sequence>
<evidence type="ECO:0000256" key="6">
    <source>
        <dbReference type="ARBA" id="ARBA00022857"/>
    </source>
</evidence>
<feature type="compositionally biased region" description="Low complexity" evidence="8">
    <location>
        <begin position="786"/>
        <end position="804"/>
    </location>
</feature>
<comment type="cofactor">
    <cofactor evidence="1">
        <name>FMN</name>
        <dbReference type="ChEBI" id="CHEBI:58210"/>
    </cofactor>
</comment>
<dbReference type="InterPro" id="IPR039261">
    <property type="entry name" value="FNR_nucleotide-bd"/>
</dbReference>
<keyword evidence="3" id="KW-0285">Flavoprotein</keyword>
<dbReference type="Proteomes" id="UP001485043">
    <property type="component" value="Unassembled WGS sequence"/>
</dbReference>
<feature type="compositionally biased region" description="Basic and acidic residues" evidence="8">
    <location>
        <begin position="893"/>
        <end position="903"/>
    </location>
</feature>
<dbReference type="FunFam" id="3.40.50.80:FF:000001">
    <property type="entry name" value="NADPH--cytochrome P450 reductase 1"/>
    <property type="match status" value="1"/>
</dbReference>
<evidence type="ECO:0000256" key="1">
    <source>
        <dbReference type="ARBA" id="ARBA00001917"/>
    </source>
</evidence>
<keyword evidence="7" id="KW-0560">Oxidoreductase</keyword>
<name>A0AAW1T5L7_9CHLO</name>
<dbReference type="Pfam" id="PF00667">
    <property type="entry name" value="FAD_binding_1"/>
    <property type="match status" value="2"/>
</dbReference>
<dbReference type="PANTHER" id="PTHR19384">
    <property type="entry name" value="NITRIC OXIDE SYNTHASE-RELATED"/>
    <property type="match status" value="1"/>
</dbReference>
<dbReference type="InterPro" id="IPR017927">
    <property type="entry name" value="FAD-bd_FR_type"/>
</dbReference>
<proteinExistence type="predicted"/>
<dbReference type="GO" id="GO:0050660">
    <property type="term" value="F:flavin adenine dinucleotide binding"/>
    <property type="evidence" value="ECO:0007669"/>
    <property type="project" value="TreeGrafter"/>
</dbReference>
<feature type="region of interest" description="Disordered" evidence="8">
    <location>
        <begin position="324"/>
        <end position="344"/>
    </location>
</feature>
<feature type="region of interest" description="Disordered" evidence="8">
    <location>
        <begin position="1089"/>
        <end position="1155"/>
    </location>
</feature>
<feature type="domain" description="FAD-binding FR-type" evidence="9">
    <location>
        <begin position="1016"/>
        <end position="1491"/>
    </location>
</feature>
<gene>
    <name evidence="10" type="ORF">WJX84_002975</name>
</gene>
<dbReference type="InterPro" id="IPR001433">
    <property type="entry name" value="OxRdtase_FAD/NAD-bd"/>
</dbReference>
<organism evidence="10 11">
    <name type="scientific">Apatococcus fuscideae</name>
    <dbReference type="NCBI Taxonomy" id="2026836"/>
    <lineage>
        <taxon>Eukaryota</taxon>
        <taxon>Viridiplantae</taxon>
        <taxon>Chlorophyta</taxon>
        <taxon>core chlorophytes</taxon>
        <taxon>Trebouxiophyceae</taxon>
        <taxon>Chlorellales</taxon>
        <taxon>Chlorellaceae</taxon>
        <taxon>Apatococcus</taxon>
    </lineage>
</organism>
<evidence type="ECO:0000259" key="9">
    <source>
        <dbReference type="PROSITE" id="PS51384"/>
    </source>
</evidence>
<dbReference type="InterPro" id="IPR003097">
    <property type="entry name" value="CysJ-like_FAD-binding"/>
</dbReference>
<dbReference type="Gene3D" id="2.40.30.10">
    <property type="entry name" value="Translation factors"/>
    <property type="match status" value="1"/>
</dbReference>
<dbReference type="GO" id="GO:0009086">
    <property type="term" value="P:methionine biosynthetic process"/>
    <property type="evidence" value="ECO:0007669"/>
    <property type="project" value="TreeGrafter"/>
</dbReference>
<dbReference type="Gene3D" id="3.40.50.80">
    <property type="entry name" value="Nucleotide-binding domain of ferredoxin-NADP reductase (FNR) module"/>
    <property type="match status" value="1"/>
</dbReference>
<feature type="region of interest" description="Disordered" evidence="8">
    <location>
        <begin position="981"/>
        <end position="1010"/>
    </location>
</feature>
<dbReference type="GO" id="GO:0030586">
    <property type="term" value="F:[methionine synthase] reductase (NADPH) activity"/>
    <property type="evidence" value="ECO:0007669"/>
    <property type="project" value="TreeGrafter"/>
</dbReference>
<evidence type="ECO:0000256" key="7">
    <source>
        <dbReference type="ARBA" id="ARBA00023002"/>
    </source>
</evidence>
<evidence type="ECO:0000256" key="3">
    <source>
        <dbReference type="ARBA" id="ARBA00022630"/>
    </source>
</evidence>
<feature type="region of interest" description="Disordered" evidence="8">
    <location>
        <begin position="777"/>
        <end position="820"/>
    </location>
</feature>
<dbReference type="InterPro" id="IPR017938">
    <property type="entry name" value="Riboflavin_synthase-like_b-brl"/>
</dbReference>
<dbReference type="PANTHER" id="PTHR19384:SF84">
    <property type="entry name" value="METHIONINE SYNTHASE REDUCTASE"/>
    <property type="match status" value="1"/>
</dbReference>
<comment type="cofactor">
    <cofactor evidence="2">
        <name>FAD</name>
        <dbReference type="ChEBI" id="CHEBI:57692"/>
    </cofactor>
</comment>
<reference evidence="10 11" key="1">
    <citation type="journal article" date="2024" name="Nat. Commun.">
        <title>Phylogenomics reveals the evolutionary origins of lichenization in chlorophyte algae.</title>
        <authorList>
            <person name="Puginier C."/>
            <person name="Libourel C."/>
            <person name="Otte J."/>
            <person name="Skaloud P."/>
            <person name="Haon M."/>
            <person name="Grisel S."/>
            <person name="Petersen M."/>
            <person name="Berrin J.G."/>
            <person name="Delaux P.M."/>
            <person name="Dal Grande F."/>
            <person name="Keller J."/>
        </authorList>
    </citation>
    <scope>NUCLEOTIDE SEQUENCE [LARGE SCALE GENOMIC DNA]</scope>
    <source>
        <strain evidence="10 11">SAG 2523</strain>
    </source>
</reference>
<dbReference type="SUPFAM" id="SSF63380">
    <property type="entry name" value="Riboflavin synthase domain-like"/>
    <property type="match status" value="2"/>
</dbReference>
<evidence type="ECO:0000256" key="4">
    <source>
        <dbReference type="ARBA" id="ARBA00022643"/>
    </source>
</evidence>
<evidence type="ECO:0000256" key="8">
    <source>
        <dbReference type="SAM" id="MobiDB-lite"/>
    </source>
</evidence>
<dbReference type="PROSITE" id="PS51384">
    <property type="entry name" value="FAD_FR"/>
    <property type="match status" value="1"/>
</dbReference>
<dbReference type="SUPFAM" id="SSF52343">
    <property type="entry name" value="Ferredoxin reductase-like, C-terminal NADP-linked domain"/>
    <property type="match status" value="1"/>
</dbReference>
<feature type="compositionally biased region" description="Polar residues" evidence="8">
    <location>
        <begin position="1093"/>
        <end position="1129"/>
    </location>
</feature>
<dbReference type="GO" id="GO:0050667">
    <property type="term" value="P:homocysteine metabolic process"/>
    <property type="evidence" value="ECO:0007669"/>
    <property type="project" value="TreeGrafter"/>
</dbReference>
<feature type="region of interest" description="Disordered" evidence="8">
    <location>
        <begin position="406"/>
        <end position="455"/>
    </location>
</feature>
<keyword evidence="5" id="KW-0274">FAD</keyword>
<keyword evidence="4" id="KW-0288">FMN</keyword>
<evidence type="ECO:0000256" key="5">
    <source>
        <dbReference type="ARBA" id="ARBA00022827"/>
    </source>
</evidence>
<comment type="caution">
    <text evidence="10">The sequence shown here is derived from an EMBL/GenBank/DDBJ whole genome shotgun (WGS) entry which is preliminary data.</text>
</comment>
<dbReference type="InterPro" id="IPR023173">
    <property type="entry name" value="NADPH_Cyt_P450_Rdtase_alpha"/>
</dbReference>
<dbReference type="EMBL" id="JALJOV010000408">
    <property type="protein sequence ID" value="KAK9863960.1"/>
    <property type="molecule type" value="Genomic_DNA"/>
</dbReference>
<evidence type="ECO:0000256" key="2">
    <source>
        <dbReference type="ARBA" id="ARBA00001974"/>
    </source>
</evidence>
<evidence type="ECO:0000313" key="11">
    <source>
        <dbReference type="Proteomes" id="UP001485043"/>
    </source>
</evidence>
<feature type="compositionally biased region" description="Low complexity" evidence="8">
    <location>
        <begin position="1376"/>
        <end position="1393"/>
    </location>
</feature>
<evidence type="ECO:0000313" key="10">
    <source>
        <dbReference type="EMBL" id="KAK9863960.1"/>
    </source>
</evidence>
<keyword evidence="6" id="KW-0521">NADP</keyword>
<feature type="compositionally biased region" description="Polar residues" evidence="8">
    <location>
        <begin position="1362"/>
        <end position="1375"/>
    </location>
</feature>
<keyword evidence="11" id="KW-1185">Reference proteome</keyword>